<keyword evidence="10" id="KW-1185">Reference proteome</keyword>
<comment type="function">
    <text evidence="8">May be involved in fusion of retrograde transport vesicles derived from an endocytic compartment with the Golgi complex.</text>
</comment>
<evidence type="ECO:0000256" key="5">
    <source>
        <dbReference type="ARBA" id="ARBA00022989"/>
    </source>
</evidence>
<sequence length="174" mass="19769">MSSYFADILPFSKSQDEQTTVLNSNQSFFPSMTYKERLIGFLICVGLGWFIELMSFGAVFALMTGKPEKFAISYTLGNILSLFGTGFLIGFEKQIKNMKNKERLITSIIFFTSMVMTLLSALVFKIPILVLVFIIIQFCSYVWYVASYIPFARGCIKSSLKKVFRTVSRSKSLQ</sequence>
<comment type="caution">
    <text evidence="9">The sequence shown here is derived from an EMBL/GenBank/DDBJ whole genome shotgun (WGS) entry which is preliminary data.</text>
</comment>
<gene>
    <name evidence="9" type="ORF">PPERSA_06956</name>
</gene>
<dbReference type="InterPro" id="IPR011691">
    <property type="entry name" value="Vesicle_transpt_SFT2"/>
</dbReference>
<evidence type="ECO:0000313" key="9">
    <source>
        <dbReference type="EMBL" id="KRX07341.1"/>
    </source>
</evidence>
<keyword evidence="5 8" id="KW-1133">Transmembrane helix</keyword>
<feature type="transmembrane region" description="Helical" evidence="8">
    <location>
        <begin position="128"/>
        <end position="151"/>
    </location>
</feature>
<comment type="similarity">
    <text evidence="7 8">Belongs to the SFT2 family.</text>
</comment>
<evidence type="ECO:0000313" key="10">
    <source>
        <dbReference type="Proteomes" id="UP000054937"/>
    </source>
</evidence>
<keyword evidence="4 8" id="KW-0653">Protein transport</keyword>
<reference evidence="9 10" key="1">
    <citation type="journal article" date="2015" name="Sci. Rep.">
        <title>Genome of the facultative scuticociliatosis pathogen Pseudocohnilembus persalinus provides insight into its virulence through horizontal gene transfer.</title>
        <authorList>
            <person name="Xiong J."/>
            <person name="Wang G."/>
            <person name="Cheng J."/>
            <person name="Tian M."/>
            <person name="Pan X."/>
            <person name="Warren A."/>
            <person name="Jiang C."/>
            <person name="Yuan D."/>
            <person name="Miao W."/>
        </authorList>
    </citation>
    <scope>NUCLEOTIDE SEQUENCE [LARGE SCALE GENOMIC DNA]</scope>
    <source>
        <strain evidence="9">36N120E</strain>
    </source>
</reference>
<dbReference type="OMA" id="CVREAIW"/>
<dbReference type="InterPro" id="IPR007305">
    <property type="entry name" value="Vesicle_transpt_Got1/SFT2"/>
</dbReference>
<evidence type="ECO:0000256" key="1">
    <source>
        <dbReference type="ARBA" id="ARBA00004141"/>
    </source>
</evidence>
<dbReference type="PANTHER" id="PTHR23137">
    <property type="entry name" value="VESICLE TRANSPORT PROTEIN-RELATED"/>
    <property type="match status" value="1"/>
</dbReference>
<keyword evidence="2 8" id="KW-0813">Transport</keyword>
<keyword evidence="6 8" id="KW-0472">Membrane</keyword>
<feature type="transmembrane region" description="Helical" evidence="8">
    <location>
        <begin position="103"/>
        <end position="122"/>
    </location>
</feature>
<keyword evidence="3 8" id="KW-0812">Transmembrane</keyword>
<dbReference type="PANTHER" id="PTHR23137:SF6">
    <property type="entry name" value="VESICLE TRANSPORT PROTEIN"/>
    <property type="match status" value="1"/>
</dbReference>
<dbReference type="GO" id="GO:0012505">
    <property type="term" value="C:endomembrane system"/>
    <property type="evidence" value="ECO:0007669"/>
    <property type="project" value="UniProtKB-ARBA"/>
</dbReference>
<evidence type="ECO:0000256" key="2">
    <source>
        <dbReference type="ARBA" id="ARBA00022448"/>
    </source>
</evidence>
<dbReference type="AlphaFoldDB" id="A0A0V0QZ52"/>
<feature type="transmembrane region" description="Helical" evidence="8">
    <location>
        <begin position="70"/>
        <end position="91"/>
    </location>
</feature>
<comment type="subcellular location">
    <subcellularLocation>
        <location evidence="1 8">Membrane</location>
        <topology evidence="1 8">Multi-pass membrane protein</topology>
    </subcellularLocation>
</comment>
<feature type="transmembrane region" description="Helical" evidence="8">
    <location>
        <begin position="38"/>
        <end position="64"/>
    </location>
</feature>
<dbReference type="OrthoDB" id="73614at2759"/>
<evidence type="ECO:0000256" key="7">
    <source>
        <dbReference type="ARBA" id="ARBA00025800"/>
    </source>
</evidence>
<dbReference type="GO" id="GO:0016020">
    <property type="term" value="C:membrane"/>
    <property type="evidence" value="ECO:0007669"/>
    <property type="project" value="UniProtKB-SubCell"/>
</dbReference>
<dbReference type="GO" id="GO:0016192">
    <property type="term" value="P:vesicle-mediated transport"/>
    <property type="evidence" value="ECO:0007669"/>
    <property type="project" value="InterPro"/>
</dbReference>
<name>A0A0V0QZ52_PSEPJ</name>
<proteinExistence type="inferred from homology"/>
<organism evidence="9 10">
    <name type="scientific">Pseudocohnilembus persalinus</name>
    <name type="common">Ciliate</name>
    <dbReference type="NCBI Taxonomy" id="266149"/>
    <lineage>
        <taxon>Eukaryota</taxon>
        <taxon>Sar</taxon>
        <taxon>Alveolata</taxon>
        <taxon>Ciliophora</taxon>
        <taxon>Intramacronucleata</taxon>
        <taxon>Oligohymenophorea</taxon>
        <taxon>Scuticociliatia</taxon>
        <taxon>Philasterida</taxon>
        <taxon>Pseudocohnilembidae</taxon>
        <taxon>Pseudocohnilembus</taxon>
    </lineage>
</organism>
<dbReference type="GO" id="GO:0005737">
    <property type="term" value="C:cytoplasm"/>
    <property type="evidence" value="ECO:0007669"/>
    <property type="project" value="UniProtKB-ARBA"/>
</dbReference>
<evidence type="ECO:0000256" key="6">
    <source>
        <dbReference type="ARBA" id="ARBA00023136"/>
    </source>
</evidence>
<evidence type="ECO:0000256" key="4">
    <source>
        <dbReference type="ARBA" id="ARBA00022927"/>
    </source>
</evidence>
<protein>
    <recommendedName>
        <fullName evidence="8">Vesicle transport protein</fullName>
    </recommendedName>
</protein>
<evidence type="ECO:0000256" key="8">
    <source>
        <dbReference type="RuleBase" id="RU363111"/>
    </source>
</evidence>
<evidence type="ECO:0000256" key="3">
    <source>
        <dbReference type="ARBA" id="ARBA00022692"/>
    </source>
</evidence>
<dbReference type="GO" id="GO:0015031">
    <property type="term" value="P:protein transport"/>
    <property type="evidence" value="ECO:0007669"/>
    <property type="project" value="UniProtKB-KW"/>
</dbReference>
<dbReference type="Pfam" id="PF04178">
    <property type="entry name" value="Got1"/>
    <property type="match status" value="1"/>
</dbReference>
<dbReference type="Proteomes" id="UP000054937">
    <property type="component" value="Unassembled WGS sequence"/>
</dbReference>
<accession>A0A0V0QZ52</accession>
<dbReference type="InParanoid" id="A0A0V0QZ52"/>
<dbReference type="EMBL" id="LDAU01000084">
    <property type="protein sequence ID" value="KRX07341.1"/>
    <property type="molecule type" value="Genomic_DNA"/>
</dbReference>